<feature type="compositionally biased region" description="Basic and acidic residues" evidence="1">
    <location>
        <begin position="373"/>
        <end position="386"/>
    </location>
</feature>
<dbReference type="PANTHER" id="PTHR33627:SF1">
    <property type="entry name" value="TRANSPOSASE"/>
    <property type="match status" value="1"/>
</dbReference>
<dbReference type="Pfam" id="PF13546">
    <property type="entry name" value="DDE_5"/>
    <property type="match status" value="1"/>
</dbReference>
<reference evidence="3" key="1">
    <citation type="submission" date="2020-10" db="EMBL/GenBank/DDBJ databases">
        <title>Sequencing the genomes of 1000 actinobacteria strains.</title>
        <authorList>
            <person name="Klenk H.-P."/>
        </authorList>
    </citation>
    <scope>NUCLEOTIDE SEQUENCE</scope>
    <source>
        <strain evidence="3">DSM 45354</strain>
    </source>
</reference>
<comment type="caution">
    <text evidence="3">The sequence shown here is derived from an EMBL/GenBank/DDBJ whole genome shotgun (WGS) entry which is preliminary data.</text>
</comment>
<protein>
    <submittedName>
        <fullName evidence="3">SRSO17 transposase</fullName>
    </submittedName>
</protein>
<proteinExistence type="predicted"/>
<gene>
    <name evidence="3" type="ORF">HEB94_000618</name>
</gene>
<evidence type="ECO:0000313" key="4">
    <source>
        <dbReference type="Proteomes" id="UP000638648"/>
    </source>
</evidence>
<dbReference type="NCBIfam" id="NF033540">
    <property type="entry name" value="transpos_IS701"/>
    <property type="match status" value="1"/>
</dbReference>
<dbReference type="Proteomes" id="UP000638648">
    <property type="component" value="Unassembled WGS sequence"/>
</dbReference>
<feature type="region of interest" description="Disordered" evidence="1">
    <location>
        <begin position="373"/>
        <end position="392"/>
    </location>
</feature>
<dbReference type="PANTHER" id="PTHR33627">
    <property type="entry name" value="TRANSPOSASE"/>
    <property type="match status" value="1"/>
</dbReference>
<dbReference type="SUPFAM" id="SSF53098">
    <property type="entry name" value="Ribonuclease H-like"/>
    <property type="match status" value="1"/>
</dbReference>
<accession>A0A927MN60</accession>
<evidence type="ECO:0000256" key="1">
    <source>
        <dbReference type="SAM" id="MobiDB-lite"/>
    </source>
</evidence>
<dbReference type="EMBL" id="JADBEM010000001">
    <property type="protein sequence ID" value="MBE1603770.1"/>
    <property type="molecule type" value="Genomic_DNA"/>
</dbReference>
<keyword evidence="4" id="KW-1185">Reference proteome</keyword>
<dbReference type="InterPro" id="IPR038721">
    <property type="entry name" value="IS701-like_DDE_dom"/>
</dbReference>
<evidence type="ECO:0000259" key="2">
    <source>
        <dbReference type="Pfam" id="PF13546"/>
    </source>
</evidence>
<feature type="domain" description="Transposase IS701-like DDE" evidence="2">
    <location>
        <begin position="27"/>
        <end position="236"/>
    </location>
</feature>
<dbReference type="InterPro" id="IPR039365">
    <property type="entry name" value="IS701-like"/>
</dbReference>
<dbReference type="AlphaFoldDB" id="A0A927MN60"/>
<sequence length="411" mass="45603">MAAALRLEVDGWESELDTLMVRVGRWFARPQTRRTARDVVNGLLADLPRKNGWTLGEHAGHRTPDRIQHLLSRAKWDDAAVRREIGAYVAENLTAGVDPDLVTLVFDETGDQKKGSHTVGTQRQYSGTCGRIENCQLAVFATLATPRGHAFIDVELYLPKSWTDNPDRLTIAGVPDDVEFATKPELALRMADRALTAGVGVGWIAADEAYGDNTALRHALEGRGLNYVMAVSCNTQIPTSAGALRADRLVSQIPAEGWQILSAGSGSKGERLYDWAITTITDTADQQHRWLLIRRNPCTGELAYFRCHATTSVPLQTLVRVAGTRWKVEENFQAGKGCAGLDEHQVRTWTSWHRWTTLAMLAHAFLAVTAANHRPDSTEPTNEKDMIPPYLQRNPTQTCRLHLTRPPPQPH</sequence>
<dbReference type="InterPro" id="IPR012337">
    <property type="entry name" value="RNaseH-like_sf"/>
</dbReference>
<organism evidence="3 4">
    <name type="scientific">Actinopolymorpha pittospori</name>
    <dbReference type="NCBI Taxonomy" id="648752"/>
    <lineage>
        <taxon>Bacteria</taxon>
        <taxon>Bacillati</taxon>
        <taxon>Actinomycetota</taxon>
        <taxon>Actinomycetes</taxon>
        <taxon>Propionibacteriales</taxon>
        <taxon>Actinopolymorphaceae</taxon>
        <taxon>Actinopolymorpha</taxon>
    </lineage>
</organism>
<evidence type="ECO:0000313" key="3">
    <source>
        <dbReference type="EMBL" id="MBE1603770.1"/>
    </source>
</evidence>
<name>A0A927MN60_9ACTN</name>